<reference evidence="2 3" key="1">
    <citation type="submission" date="2016-06" db="EMBL/GenBank/DDBJ databases">
        <authorList>
            <person name="Kjaerup R.B."/>
            <person name="Dalgaard T.S."/>
            <person name="Juul-Madsen H.R."/>
        </authorList>
    </citation>
    <scope>NUCLEOTIDE SEQUENCE [LARGE SCALE GENOMIC DNA]</scope>
    <source>
        <strain evidence="2">3</strain>
    </source>
</reference>
<accession>A0A1A8XMJ9</accession>
<name>A0A1A8XMJ9_9PROT</name>
<evidence type="ECO:0000313" key="2">
    <source>
        <dbReference type="EMBL" id="SBT06385.1"/>
    </source>
</evidence>
<dbReference type="STRING" id="1860102.ACCAA_310109"/>
<feature type="compositionally biased region" description="Basic and acidic residues" evidence="1">
    <location>
        <begin position="49"/>
        <end position="64"/>
    </location>
</feature>
<protein>
    <submittedName>
        <fullName evidence="2">Uncharacterized protein</fullName>
    </submittedName>
</protein>
<gene>
    <name evidence="2" type="ORF">ACCAA_310109</name>
</gene>
<evidence type="ECO:0000313" key="3">
    <source>
        <dbReference type="Proteomes" id="UP000199169"/>
    </source>
</evidence>
<organism evidence="2 3">
    <name type="scientific">Candidatus Accumulibacter aalborgensis</name>
    <dbReference type="NCBI Taxonomy" id="1860102"/>
    <lineage>
        <taxon>Bacteria</taxon>
        <taxon>Pseudomonadati</taxon>
        <taxon>Pseudomonadota</taxon>
        <taxon>Betaproteobacteria</taxon>
        <taxon>Candidatus Accumulibacter</taxon>
    </lineage>
</organism>
<evidence type="ECO:0000256" key="1">
    <source>
        <dbReference type="SAM" id="MobiDB-lite"/>
    </source>
</evidence>
<dbReference type="AlphaFoldDB" id="A0A1A8XMJ9"/>
<proteinExistence type="predicted"/>
<sequence length="83" mass="8848">MRVSLVAGQNARAPGGGRGAHSLHEGSTECIRAGVQSVRHRNAVMSGRNPDRLKHGPVKNDKRPGSLSDFSVPAKIYAMEVCL</sequence>
<dbReference type="Proteomes" id="UP000199169">
    <property type="component" value="Unassembled WGS sequence"/>
</dbReference>
<dbReference type="EMBL" id="FLQX01000107">
    <property type="protein sequence ID" value="SBT06385.1"/>
    <property type="molecule type" value="Genomic_DNA"/>
</dbReference>
<keyword evidence="3" id="KW-1185">Reference proteome</keyword>
<feature type="region of interest" description="Disordered" evidence="1">
    <location>
        <begin position="1"/>
        <end position="25"/>
    </location>
</feature>
<feature type="region of interest" description="Disordered" evidence="1">
    <location>
        <begin position="44"/>
        <end position="69"/>
    </location>
</feature>